<dbReference type="EMBL" id="FJUY01000001">
    <property type="protein sequence ID" value="CZT15351.1"/>
    <property type="molecule type" value="Genomic_DNA"/>
</dbReference>
<dbReference type="Proteomes" id="UP000225277">
    <property type="component" value="Unassembled WGS sequence"/>
</dbReference>
<name>A0A2D3UMI6_9PEZI</name>
<protein>
    <recommendedName>
        <fullName evidence="4">Phosphatidylinositol glycan, class Q</fullName>
    </recommendedName>
</protein>
<evidence type="ECO:0008006" key="4">
    <source>
        <dbReference type="Google" id="ProtNLM"/>
    </source>
</evidence>
<evidence type="ECO:0000256" key="1">
    <source>
        <dbReference type="SAM" id="Phobius"/>
    </source>
</evidence>
<gene>
    <name evidence="2" type="ORF">RCC_01213</name>
</gene>
<keyword evidence="1" id="KW-1133">Transmembrane helix</keyword>
<dbReference type="AlphaFoldDB" id="A0A2D3UMI6"/>
<proteinExistence type="predicted"/>
<keyword evidence="1" id="KW-0472">Membrane</keyword>
<organism evidence="2 3">
    <name type="scientific">Ramularia collo-cygni</name>
    <dbReference type="NCBI Taxonomy" id="112498"/>
    <lineage>
        <taxon>Eukaryota</taxon>
        <taxon>Fungi</taxon>
        <taxon>Dikarya</taxon>
        <taxon>Ascomycota</taxon>
        <taxon>Pezizomycotina</taxon>
        <taxon>Dothideomycetes</taxon>
        <taxon>Dothideomycetidae</taxon>
        <taxon>Mycosphaerellales</taxon>
        <taxon>Mycosphaerellaceae</taxon>
        <taxon>Ramularia</taxon>
    </lineage>
</organism>
<sequence>MHPVSILTVFIFLAGYISARWDLFQQLIELSVFAWDHSVITRAAKGFAVLSIFFVLILIPIERIAAREAELHPRTKETGISAREQLRRRGSF</sequence>
<evidence type="ECO:0000313" key="3">
    <source>
        <dbReference type="Proteomes" id="UP000225277"/>
    </source>
</evidence>
<keyword evidence="1" id="KW-0812">Transmembrane</keyword>
<feature type="transmembrane region" description="Helical" evidence="1">
    <location>
        <begin position="43"/>
        <end position="61"/>
    </location>
</feature>
<dbReference type="GeneID" id="35596503"/>
<dbReference type="OrthoDB" id="70250at2759"/>
<keyword evidence="3" id="KW-1185">Reference proteome</keyword>
<dbReference type="RefSeq" id="XP_023622248.1">
    <property type="nucleotide sequence ID" value="XM_023766480.1"/>
</dbReference>
<evidence type="ECO:0000313" key="2">
    <source>
        <dbReference type="EMBL" id="CZT15351.1"/>
    </source>
</evidence>
<dbReference type="STRING" id="112498.A0A2D3UMI6"/>
<reference evidence="2 3" key="1">
    <citation type="submission" date="2016-03" db="EMBL/GenBank/DDBJ databases">
        <authorList>
            <person name="Ploux O."/>
        </authorList>
    </citation>
    <scope>NUCLEOTIDE SEQUENCE [LARGE SCALE GENOMIC DNA]</scope>
    <source>
        <strain evidence="2 3">URUG2</strain>
    </source>
</reference>
<accession>A0A2D3UMI6</accession>